<keyword evidence="1" id="KW-0805">Transcription regulation</keyword>
<dbReference type="GO" id="GO:0045892">
    <property type="term" value="P:negative regulation of DNA-templated transcription"/>
    <property type="evidence" value="ECO:0007669"/>
    <property type="project" value="TreeGrafter"/>
</dbReference>
<dbReference type="PROSITE" id="PS51078">
    <property type="entry name" value="ICLR_ED"/>
    <property type="match status" value="1"/>
</dbReference>
<dbReference type="SUPFAM" id="SSF55781">
    <property type="entry name" value="GAF domain-like"/>
    <property type="match status" value="1"/>
</dbReference>
<evidence type="ECO:0000256" key="2">
    <source>
        <dbReference type="ARBA" id="ARBA00023125"/>
    </source>
</evidence>
<dbReference type="InterPro" id="IPR036390">
    <property type="entry name" value="WH_DNA-bd_sf"/>
</dbReference>
<dbReference type="SMART" id="SM00346">
    <property type="entry name" value="HTH_ICLR"/>
    <property type="match status" value="1"/>
</dbReference>
<dbReference type="PANTHER" id="PTHR30136:SF35">
    <property type="entry name" value="HTH-TYPE TRANSCRIPTIONAL REGULATOR RV1719"/>
    <property type="match status" value="1"/>
</dbReference>
<keyword evidence="2" id="KW-0238">DNA-binding</keyword>
<dbReference type="InterPro" id="IPR014757">
    <property type="entry name" value="Tscrpt_reg_IclR_C"/>
</dbReference>
<organism evidence="6 7">
    <name type="scientific">Halosimplex pelagicum</name>
    <dbReference type="NCBI Taxonomy" id="869886"/>
    <lineage>
        <taxon>Archaea</taxon>
        <taxon>Methanobacteriati</taxon>
        <taxon>Methanobacteriota</taxon>
        <taxon>Stenosarchaea group</taxon>
        <taxon>Halobacteria</taxon>
        <taxon>Halobacteriales</taxon>
        <taxon>Haloarculaceae</taxon>
        <taxon>Halosimplex</taxon>
    </lineage>
</organism>
<evidence type="ECO:0000313" key="6">
    <source>
        <dbReference type="EMBL" id="QLH83647.1"/>
    </source>
</evidence>
<dbReference type="PANTHER" id="PTHR30136">
    <property type="entry name" value="HELIX-TURN-HELIX TRANSCRIPTIONAL REGULATOR, ICLR FAMILY"/>
    <property type="match status" value="1"/>
</dbReference>
<dbReference type="Pfam" id="PF01614">
    <property type="entry name" value="IclR_C"/>
    <property type="match status" value="1"/>
</dbReference>
<dbReference type="InterPro" id="IPR011991">
    <property type="entry name" value="ArsR-like_HTH"/>
</dbReference>
<protein>
    <submittedName>
        <fullName evidence="6">IclR family transcriptional regulator</fullName>
    </submittedName>
</protein>
<dbReference type="SUPFAM" id="SSF46785">
    <property type="entry name" value="Winged helix' DNA-binding domain"/>
    <property type="match status" value="1"/>
</dbReference>
<sequence>MDEPKHPVTTVDRTLQIVEIIQELDGAGVSEVADRVDVGKSAVHNHLNTLANREYVVKEGEEYHIGLAFLGLGAYARKRNDIFDAAHTEVDKLADETGELVNLLVEKSGQGIYLYQAQGDNAVELDTYEGKRVNLHCTGLGKAILGFRPTEEVEGIIDDHGMPAETEHTITDPDAFFDELAEIREQGYAVDEEERLNGLRCVAAPITDDDDRAIAAISVSCPVHRVDDDRFYEDLRQAVLGAANVVELEHNYS</sequence>
<dbReference type="Gene3D" id="1.10.10.10">
    <property type="entry name" value="Winged helix-like DNA-binding domain superfamily/Winged helix DNA-binding domain"/>
    <property type="match status" value="1"/>
</dbReference>
<evidence type="ECO:0000256" key="1">
    <source>
        <dbReference type="ARBA" id="ARBA00023015"/>
    </source>
</evidence>
<feature type="domain" description="HTH iclR-type" evidence="4">
    <location>
        <begin position="8"/>
        <end position="67"/>
    </location>
</feature>
<dbReference type="CDD" id="cd00090">
    <property type="entry name" value="HTH_ARSR"/>
    <property type="match status" value="1"/>
</dbReference>
<proteinExistence type="predicted"/>
<dbReference type="KEGG" id="hpel:HZS54_19310"/>
<dbReference type="GO" id="GO:0003677">
    <property type="term" value="F:DNA binding"/>
    <property type="evidence" value="ECO:0007669"/>
    <property type="project" value="UniProtKB-KW"/>
</dbReference>
<keyword evidence="7" id="KW-1185">Reference proteome</keyword>
<dbReference type="PROSITE" id="PS51077">
    <property type="entry name" value="HTH_ICLR"/>
    <property type="match status" value="1"/>
</dbReference>
<evidence type="ECO:0000313" key="7">
    <source>
        <dbReference type="Proteomes" id="UP000509346"/>
    </source>
</evidence>
<dbReference type="Pfam" id="PF09339">
    <property type="entry name" value="HTH_IclR"/>
    <property type="match status" value="1"/>
</dbReference>
<dbReference type="AlphaFoldDB" id="A0A7D5SX71"/>
<keyword evidence="3" id="KW-0804">Transcription</keyword>
<name>A0A7D5SX71_9EURY</name>
<dbReference type="Proteomes" id="UP000509346">
    <property type="component" value="Chromosome"/>
</dbReference>
<dbReference type="GeneID" id="56084785"/>
<dbReference type="InterPro" id="IPR050707">
    <property type="entry name" value="HTH_MetabolicPath_Reg"/>
</dbReference>
<dbReference type="Gene3D" id="3.30.450.40">
    <property type="match status" value="1"/>
</dbReference>
<dbReference type="EMBL" id="CP058909">
    <property type="protein sequence ID" value="QLH83647.1"/>
    <property type="molecule type" value="Genomic_DNA"/>
</dbReference>
<feature type="domain" description="IclR-ED" evidence="5">
    <location>
        <begin position="68"/>
        <end position="252"/>
    </location>
</feature>
<reference evidence="6 7" key="1">
    <citation type="submission" date="2020-07" db="EMBL/GenBank/DDBJ databases">
        <title>Halosimplex litoreum sp. nov. and Halosimplex rubrum sp. nov., isolated from different salt environments.</title>
        <authorList>
            <person name="Cui H."/>
        </authorList>
    </citation>
    <scope>NUCLEOTIDE SEQUENCE [LARGE SCALE GENOMIC DNA]</scope>
    <source>
        <strain evidence="6 7">R2</strain>
    </source>
</reference>
<dbReference type="RefSeq" id="WP_179918689.1">
    <property type="nucleotide sequence ID" value="NZ_CP058909.1"/>
</dbReference>
<evidence type="ECO:0000259" key="4">
    <source>
        <dbReference type="PROSITE" id="PS51077"/>
    </source>
</evidence>
<gene>
    <name evidence="6" type="ORF">HZS54_19310</name>
</gene>
<dbReference type="GO" id="GO:0003700">
    <property type="term" value="F:DNA-binding transcription factor activity"/>
    <property type="evidence" value="ECO:0007669"/>
    <property type="project" value="TreeGrafter"/>
</dbReference>
<evidence type="ECO:0000256" key="3">
    <source>
        <dbReference type="ARBA" id="ARBA00023163"/>
    </source>
</evidence>
<dbReference type="OrthoDB" id="14763at2157"/>
<evidence type="ECO:0000259" key="5">
    <source>
        <dbReference type="PROSITE" id="PS51078"/>
    </source>
</evidence>
<dbReference type="InterPro" id="IPR036388">
    <property type="entry name" value="WH-like_DNA-bd_sf"/>
</dbReference>
<dbReference type="InterPro" id="IPR029016">
    <property type="entry name" value="GAF-like_dom_sf"/>
</dbReference>
<accession>A0A7D5SX71</accession>
<dbReference type="InterPro" id="IPR005471">
    <property type="entry name" value="Tscrpt_reg_IclR_N"/>
</dbReference>